<evidence type="ECO:0000256" key="1">
    <source>
        <dbReference type="ARBA" id="ARBA00004592"/>
    </source>
</evidence>
<keyword evidence="3" id="KW-0926">Vacuole</keyword>
<dbReference type="SUPFAM" id="SSF48371">
    <property type="entry name" value="ARM repeat"/>
    <property type="match status" value="2"/>
</dbReference>
<evidence type="ECO:0000313" key="9">
    <source>
        <dbReference type="Proteomes" id="UP001218218"/>
    </source>
</evidence>
<dbReference type="InterPro" id="IPR045156">
    <property type="entry name" value="Vac8"/>
</dbReference>
<dbReference type="GO" id="GO:0071562">
    <property type="term" value="P:nucleus-vacuole junction assembly"/>
    <property type="evidence" value="ECO:0007669"/>
    <property type="project" value="InterPro"/>
</dbReference>
<keyword evidence="5" id="KW-0472">Membrane</keyword>
<dbReference type="PANTHER" id="PTHR47249:SF1">
    <property type="entry name" value="VACUOLAR PROTEIN 8"/>
    <property type="match status" value="1"/>
</dbReference>
<name>A0AAD7EP76_9AGAR</name>
<gene>
    <name evidence="8" type="ORF">DFH08DRAFT_238714</name>
</gene>
<dbReference type="PANTHER" id="PTHR47249">
    <property type="entry name" value="VACUOLAR PROTEIN 8"/>
    <property type="match status" value="1"/>
</dbReference>
<keyword evidence="4" id="KW-0677">Repeat</keyword>
<keyword evidence="9" id="KW-1185">Reference proteome</keyword>
<dbReference type="InterPro" id="IPR000357">
    <property type="entry name" value="HEAT"/>
</dbReference>
<dbReference type="Proteomes" id="UP001218218">
    <property type="component" value="Unassembled WGS sequence"/>
</dbReference>
<evidence type="ECO:0000256" key="2">
    <source>
        <dbReference type="ARBA" id="ARBA00005462"/>
    </source>
</evidence>
<comment type="similarity">
    <text evidence="2">Belongs to the beta-catenin family.</text>
</comment>
<sequence>MRVCGHPSHRCCVAVVDALRVLEALAQSVQGSKRIAEGGILPVLDGLLESSDSAVRMTTCDLLGELARFQSSTPAIWKGNRCRKLVELSRGDAPDVADCALYTLSTIAFWAEGAIAVVEAGILQISDELLESAIVGVRQWMSVTLEHLVSHESTAGAVIKMNLCRRLVELLRDPETIVAENAVHALASIALSVDGALGVCEAGELDVIDQLLESPDISIRSWACNLLGNLARFEASATVTWNANRCQKLVGLSCDSTAAVADNAVYALAKIAFWVHGSAAVVEAGALQRLNGLAQSPIPGVRRWTCEMLGHLTHHQSIAICLMEINSYYKLVTLLRDPETTVVESAVRALAFIALRADAALAVFEAEALNVIDQLLESSEEGVRECTCSLLGNLARFEVTATVAWKENRCQTLADLSRKDPPAVAYHAVYALAMLAHWGDGAAAVVAAGALQLFDDLVESSIAGVHRWVVVMLVNLARHPSLTATVMAANPCQKLVELLQYDDSDVIEPACEGLSIISQSLEGVQAVIEAGVNGILEQLLESSNSNIRRWTCNLIGNLCRLPLTIPAVWEGNRCIMVVELLHDVSPAVSASAVYALAEIASSVDGGAAVIDAGVLKRLDELMESTSVDVRRWTCVMLGRLARHQSSSPGASASVSSEGLVKLLRSVTTIHRNQK</sequence>
<dbReference type="InterPro" id="IPR016024">
    <property type="entry name" value="ARM-type_fold"/>
</dbReference>
<dbReference type="GO" id="GO:0005774">
    <property type="term" value="C:vacuolar membrane"/>
    <property type="evidence" value="ECO:0007669"/>
    <property type="project" value="UniProtKB-SubCell"/>
</dbReference>
<proteinExistence type="inferred from homology"/>
<dbReference type="Pfam" id="PF02985">
    <property type="entry name" value="HEAT"/>
    <property type="match status" value="1"/>
</dbReference>
<organism evidence="8 9">
    <name type="scientific">Mycena albidolilacea</name>
    <dbReference type="NCBI Taxonomy" id="1033008"/>
    <lineage>
        <taxon>Eukaryota</taxon>
        <taxon>Fungi</taxon>
        <taxon>Dikarya</taxon>
        <taxon>Basidiomycota</taxon>
        <taxon>Agaricomycotina</taxon>
        <taxon>Agaricomycetes</taxon>
        <taxon>Agaricomycetidae</taxon>
        <taxon>Agaricales</taxon>
        <taxon>Marasmiineae</taxon>
        <taxon>Mycenaceae</taxon>
        <taxon>Mycena</taxon>
    </lineage>
</organism>
<dbReference type="EMBL" id="JARIHO010000025">
    <property type="protein sequence ID" value="KAJ7342353.1"/>
    <property type="molecule type" value="Genomic_DNA"/>
</dbReference>
<dbReference type="AlphaFoldDB" id="A0AAD7EP76"/>
<comment type="subcellular location">
    <subcellularLocation>
        <location evidence="1">Vacuole membrane</location>
        <topology evidence="1">Lipid-anchor</topology>
    </subcellularLocation>
</comment>
<keyword evidence="6" id="KW-0449">Lipoprotein</keyword>
<evidence type="ECO:0000256" key="3">
    <source>
        <dbReference type="ARBA" id="ARBA00022554"/>
    </source>
</evidence>
<evidence type="ECO:0000256" key="7">
    <source>
        <dbReference type="ARBA" id="ARBA00026209"/>
    </source>
</evidence>
<dbReference type="Gene3D" id="1.25.10.10">
    <property type="entry name" value="Leucine-rich Repeat Variant"/>
    <property type="match status" value="4"/>
</dbReference>
<accession>A0AAD7EP76</accession>
<protein>
    <recommendedName>
        <fullName evidence="7">Vacuolar protein 8</fullName>
    </recommendedName>
</protein>
<comment type="caution">
    <text evidence="8">The sequence shown here is derived from an EMBL/GenBank/DDBJ whole genome shotgun (WGS) entry which is preliminary data.</text>
</comment>
<dbReference type="InterPro" id="IPR011989">
    <property type="entry name" value="ARM-like"/>
</dbReference>
<dbReference type="GO" id="GO:0043495">
    <property type="term" value="F:protein-membrane adaptor activity"/>
    <property type="evidence" value="ECO:0007669"/>
    <property type="project" value="InterPro"/>
</dbReference>
<evidence type="ECO:0000313" key="8">
    <source>
        <dbReference type="EMBL" id="KAJ7342353.1"/>
    </source>
</evidence>
<evidence type="ECO:0000256" key="4">
    <source>
        <dbReference type="ARBA" id="ARBA00022737"/>
    </source>
</evidence>
<dbReference type="InterPro" id="IPR000225">
    <property type="entry name" value="Armadillo"/>
</dbReference>
<evidence type="ECO:0000256" key="5">
    <source>
        <dbReference type="ARBA" id="ARBA00023136"/>
    </source>
</evidence>
<dbReference type="SMART" id="SM00185">
    <property type="entry name" value="ARM"/>
    <property type="match status" value="8"/>
</dbReference>
<reference evidence="8" key="1">
    <citation type="submission" date="2023-03" db="EMBL/GenBank/DDBJ databases">
        <title>Massive genome expansion in bonnet fungi (Mycena s.s.) driven by repeated elements and novel gene families across ecological guilds.</title>
        <authorList>
            <consortium name="Lawrence Berkeley National Laboratory"/>
            <person name="Harder C.B."/>
            <person name="Miyauchi S."/>
            <person name="Viragh M."/>
            <person name="Kuo A."/>
            <person name="Thoen E."/>
            <person name="Andreopoulos B."/>
            <person name="Lu D."/>
            <person name="Skrede I."/>
            <person name="Drula E."/>
            <person name="Henrissat B."/>
            <person name="Morin E."/>
            <person name="Kohler A."/>
            <person name="Barry K."/>
            <person name="LaButti K."/>
            <person name="Morin E."/>
            <person name="Salamov A."/>
            <person name="Lipzen A."/>
            <person name="Mereny Z."/>
            <person name="Hegedus B."/>
            <person name="Baldrian P."/>
            <person name="Stursova M."/>
            <person name="Weitz H."/>
            <person name="Taylor A."/>
            <person name="Grigoriev I.V."/>
            <person name="Nagy L.G."/>
            <person name="Martin F."/>
            <person name="Kauserud H."/>
        </authorList>
    </citation>
    <scope>NUCLEOTIDE SEQUENCE</scope>
    <source>
        <strain evidence="8">CBHHK002</strain>
    </source>
</reference>
<evidence type="ECO:0000256" key="6">
    <source>
        <dbReference type="ARBA" id="ARBA00023288"/>
    </source>
</evidence>